<evidence type="ECO:0000256" key="8">
    <source>
        <dbReference type="SAM" id="MobiDB-lite"/>
    </source>
</evidence>
<dbReference type="EMBL" id="GG663746">
    <property type="protein sequence ID" value="EEH53373.1"/>
    <property type="molecule type" value="Genomic_DNA"/>
</dbReference>
<organism evidence="11">
    <name type="scientific">Micromonas pusilla (strain CCMP1545)</name>
    <name type="common">Picoplanktonic green alga</name>
    <dbReference type="NCBI Taxonomy" id="564608"/>
    <lineage>
        <taxon>Eukaryota</taxon>
        <taxon>Viridiplantae</taxon>
        <taxon>Chlorophyta</taxon>
        <taxon>Mamiellophyceae</taxon>
        <taxon>Mamiellales</taxon>
        <taxon>Mamiellaceae</taxon>
        <taxon>Micromonas</taxon>
    </lineage>
</organism>
<sequence length="337" mass="37151">MSGGRGPASTRARDGLGGGRGGGGRGSGAGATSDRFKRRRTTPNARDGDAAPAPPGAYAPAPPFNDADPAVDSRPDATDADERVKTRGRRMFAGLLGTLRRHREDEKKLSAVTAQRNAIVERVETRAREESEALIRRQRGGHVKRRATAEAARARLDVEMCERELELVPLTAAEREEKLEGGALRTVAENKPRVYYKPKKHTEATERKANEAVEEVRAWKEKQEKYLREKIERIKEALAHKEAMIEEYAAYDDDDEEEEEGDAMDDAVDDAVDRGGDGEEEEEEEGEVGRNANDAASRRRARGGKEAETTTREDDDEEMGEIEEAADPEGLEEVLGK</sequence>
<feature type="region of interest" description="Disordered" evidence="8">
    <location>
        <begin position="1"/>
        <end position="89"/>
    </location>
</feature>
<comment type="similarity">
    <text evidence="2">Belongs to the pinin family.</text>
</comment>
<dbReference type="GeneID" id="9687768"/>
<evidence type="ECO:0000256" key="6">
    <source>
        <dbReference type="ARBA" id="ARBA00023187"/>
    </source>
</evidence>
<dbReference type="InterPro" id="IPR039853">
    <property type="entry name" value="Pinin"/>
</dbReference>
<dbReference type="GO" id="GO:0008380">
    <property type="term" value="P:RNA splicing"/>
    <property type="evidence" value="ECO:0007669"/>
    <property type="project" value="UniProtKB-KW"/>
</dbReference>
<feature type="region of interest" description="Disordered" evidence="8">
    <location>
        <begin position="246"/>
        <end position="337"/>
    </location>
</feature>
<dbReference type="RefSeq" id="XP_003062554.1">
    <property type="nucleotide sequence ID" value="XM_003062508.1"/>
</dbReference>
<dbReference type="Pfam" id="PF04696">
    <property type="entry name" value="Pinin_SDK_memA"/>
    <property type="match status" value="1"/>
</dbReference>
<feature type="compositionally biased region" description="Pro residues" evidence="8">
    <location>
        <begin position="52"/>
        <end position="63"/>
    </location>
</feature>
<keyword evidence="3" id="KW-0507">mRNA processing</keyword>
<reference evidence="10 11" key="1">
    <citation type="journal article" date="2009" name="Science">
        <title>Green evolution and dynamic adaptations revealed by genomes of the marine picoeukaryotes Micromonas.</title>
        <authorList>
            <person name="Worden A.Z."/>
            <person name="Lee J.H."/>
            <person name="Mock T."/>
            <person name="Rouze P."/>
            <person name="Simmons M.P."/>
            <person name="Aerts A.L."/>
            <person name="Allen A.E."/>
            <person name="Cuvelier M.L."/>
            <person name="Derelle E."/>
            <person name="Everett M.V."/>
            <person name="Foulon E."/>
            <person name="Grimwood J."/>
            <person name="Gundlach H."/>
            <person name="Henrissat B."/>
            <person name="Napoli C."/>
            <person name="McDonald S.M."/>
            <person name="Parker M.S."/>
            <person name="Rombauts S."/>
            <person name="Salamov A."/>
            <person name="Von Dassow P."/>
            <person name="Badger J.H."/>
            <person name="Coutinho P.M."/>
            <person name="Demir E."/>
            <person name="Dubchak I."/>
            <person name="Gentemann C."/>
            <person name="Eikrem W."/>
            <person name="Gready J.E."/>
            <person name="John U."/>
            <person name="Lanier W."/>
            <person name="Lindquist E.A."/>
            <person name="Lucas S."/>
            <person name="Mayer K.F."/>
            <person name="Moreau H."/>
            <person name="Not F."/>
            <person name="Otillar R."/>
            <person name="Panaud O."/>
            <person name="Pangilinan J."/>
            <person name="Paulsen I."/>
            <person name="Piegu B."/>
            <person name="Poliakov A."/>
            <person name="Robbens S."/>
            <person name="Schmutz J."/>
            <person name="Toulza E."/>
            <person name="Wyss T."/>
            <person name="Zelensky A."/>
            <person name="Zhou K."/>
            <person name="Armbrust E.V."/>
            <person name="Bhattacharya D."/>
            <person name="Goodenough U.W."/>
            <person name="Van de Peer Y."/>
            <person name="Grigoriev I.V."/>
        </authorList>
    </citation>
    <scope>NUCLEOTIDE SEQUENCE [LARGE SCALE GENOMIC DNA]</scope>
    <source>
        <strain evidence="10 11">CCMP1545</strain>
    </source>
</reference>
<feature type="domain" description="Pinin/SDK/MemA protein" evidence="9">
    <location>
        <begin position="83"/>
        <end position="212"/>
    </location>
</feature>
<keyword evidence="7" id="KW-0539">Nucleus</keyword>
<feature type="compositionally biased region" description="Basic and acidic residues" evidence="8">
    <location>
        <begin position="303"/>
        <end position="312"/>
    </location>
</feature>
<dbReference type="GO" id="GO:0006397">
    <property type="term" value="P:mRNA processing"/>
    <property type="evidence" value="ECO:0007669"/>
    <property type="project" value="UniProtKB-KW"/>
</dbReference>
<accession>C1N366</accession>
<dbReference type="OMA" id="EMCEREL"/>
<dbReference type="OrthoDB" id="330772at2759"/>
<feature type="compositionally biased region" description="Acidic residues" evidence="8">
    <location>
        <begin position="249"/>
        <end position="270"/>
    </location>
</feature>
<proteinExistence type="inferred from homology"/>
<feature type="compositionally biased region" description="Gly residues" evidence="8">
    <location>
        <begin position="15"/>
        <end position="29"/>
    </location>
</feature>
<dbReference type="STRING" id="564608.C1N366"/>
<evidence type="ECO:0000256" key="2">
    <source>
        <dbReference type="ARBA" id="ARBA00010386"/>
    </source>
</evidence>
<evidence type="ECO:0000313" key="10">
    <source>
        <dbReference type="EMBL" id="EEH53373.1"/>
    </source>
</evidence>
<dbReference type="InterPro" id="IPR006786">
    <property type="entry name" value="Pinin_SDK_MemA"/>
</dbReference>
<evidence type="ECO:0000256" key="1">
    <source>
        <dbReference type="ARBA" id="ARBA00004123"/>
    </source>
</evidence>
<keyword evidence="5" id="KW-0804">Transcription</keyword>
<dbReference type="PANTHER" id="PTHR12707:SF0">
    <property type="entry name" value="PININ"/>
    <property type="match status" value="1"/>
</dbReference>
<gene>
    <name evidence="10" type="ORF">MICPUCDRAFT_42125</name>
</gene>
<keyword evidence="6" id="KW-0508">mRNA splicing</keyword>
<dbReference type="PANTHER" id="PTHR12707">
    <property type="entry name" value="PINN"/>
    <property type="match status" value="1"/>
</dbReference>
<dbReference type="AlphaFoldDB" id="C1N366"/>
<feature type="compositionally biased region" description="Acidic residues" evidence="8">
    <location>
        <begin position="313"/>
        <end position="337"/>
    </location>
</feature>
<evidence type="ECO:0000256" key="3">
    <source>
        <dbReference type="ARBA" id="ARBA00022664"/>
    </source>
</evidence>
<evidence type="ECO:0000313" key="11">
    <source>
        <dbReference type="Proteomes" id="UP000001876"/>
    </source>
</evidence>
<dbReference type="KEGG" id="mpp:MICPUCDRAFT_42125"/>
<name>C1N366_MICPC</name>
<protein>
    <submittedName>
        <fullName evidence="10">Predicted protein</fullName>
    </submittedName>
</protein>
<feature type="compositionally biased region" description="Basic and acidic residues" evidence="8">
    <location>
        <begin position="71"/>
        <end position="85"/>
    </location>
</feature>
<evidence type="ECO:0000256" key="5">
    <source>
        <dbReference type="ARBA" id="ARBA00023163"/>
    </source>
</evidence>
<dbReference type="Proteomes" id="UP000001876">
    <property type="component" value="Unassembled WGS sequence"/>
</dbReference>
<dbReference type="eggNOG" id="KOG3756">
    <property type="taxonomic scope" value="Eukaryota"/>
</dbReference>
<dbReference type="GO" id="GO:0071013">
    <property type="term" value="C:catalytic step 2 spliceosome"/>
    <property type="evidence" value="ECO:0007669"/>
    <property type="project" value="TreeGrafter"/>
</dbReference>
<keyword evidence="4" id="KW-0805">Transcription regulation</keyword>
<evidence type="ECO:0000259" key="9">
    <source>
        <dbReference type="Pfam" id="PF04696"/>
    </source>
</evidence>
<evidence type="ECO:0000256" key="7">
    <source>
        <dbReference type="ARBA" id="ARBA00023242"/>
    </source>
</evidence>
<comment type="subcellular location">
    <subcellularLocation>
        <location evidence="1">Nucleus</location>
    </subcellularLocation>
</comment>
<keyword evidence="11" id="KW-1185">Reference proteome</keyword>
<evidence type="ECO:0000256" key="4">
    <source>
        <dbReference type="ARBA" id="ARBA00023015"/>
    </source>
</evidence>